<evidence type="ECO:0000313" key="2">
    <source>
        <dbReference type="EMBL" id="CAD8466094.1"/>
    </source>
</evidence>
<proteinExistence type="predicted"/>
<dbReference type="Gene3D" id="3.40.50.150">
    <property type="entry name" value="Vaccinia Virus protein VP39"/>
    <property type="match status" value="1"/>
</dbReference>
<dbReference type="InterPro" id="IPR029063">
    <property type="entry name" value="SAM-dependent_MTases_sf"/>
</dbReference>
<sequence>MRRLRLVGIGGLVGLGGLVGVTAHRVANTEHPWSRPGATASTILQDPQWPAEFPITTEHLKRLDETVDTSFYSQPRMIHHIDEEARRALQAHYRAVLPKGGAVLDLMSSWTSHLSVGSGAIKEDGYFARLAALGMNKAELQANPAAHDHHVQDLNRAPSLAMYADESFDAVFCSVSVDYLSQPMAVLAEIRRVLKPGGLLLFTWSNRMFPTKAIAAWRLASEPERVWICGAYVHYTGGFTPPEGADLSPKHTHGRTDPVYAVHARKLPTAPQRDEL</sequence>
<feature type="domain" description="Methyltransferase type 11" evidence="1">
    <location>
        <begin position="137"/>
        <end position="202"/>
    </location>
</feature>
<dbReference type="GO" id="GO:0008757">
    <property type="term" value="F:S-adenosylmethionine-dependent methyltransferase activity"/>
    <property type="evidence" value="ECO:0007669"/>
    <property type="project" value="InterPro"/>
</dbReference>
<organism evidence="2">
    <name type="scientific">Phaeocystis antarctica</name>
    <dbReference type="NCBI Taxonomy" id="33657"/>
    <lineage>
        <taxon>Eukaryota</taxon>
        <taxon>Haptista</taxon>
        <taxon>Haptophyta</taxon>
        <taxon>Prymnesiophyceae</taxon>
        <taxon>Phaeocystales</taxon>
        <taxon>Phaeocystaceae</taxon>
        <taxon>Phaeocystis</taxon>
    </lineage>
</organism>
<dbReference type="AlphaFoldDB" id="A0A7S0DUS5"/>
<accession>A0A7S0DUS5</accession>
<dbReference type="EMBL" id="HBEP01000252">
    <property type="protein sequence ID" value="CAD8466094.1"/>
    <property type="molecule type" value="Transcribed_RNA"/>
</dbReference>
<dbReference type="SUPFAM" id="SSF53335">
    <property type="entry name" value="S-adenosyl-L-methionine-dependent methyltransferases"/>
    <property type="match status" value="1"/>
</dbReference>
<dbReference type="Pfam" id="PF08241">
    <property type="entry name" value="Methyltransf_11"/>
    <property type="match status" value="1"/>
</dbReference>
<protein>
    <recommendedName>
        <fullName evidence="1">Methyltransferase type 11 domain-containing protein</fullName>
    </recommendedName>
</protein>
<name>A0A7S0DUS5_9EUKA</name>
<dbReference type="PANTHER" id="PTHR43036:SF2">
    <property type="entry name" value="OS04G0481300 PROTEIN"/>
    <property type="match status" value="1"/>
</dbReference>
<evidence type="ECO:0000259" key="1">
    <source>
        <dbReference type="Pfam" id="PF08241"/>
    </source>
</evidence>
<reference evidence="2" key="1">
    <citation type="submission" date="2021-01" db="EMBL/GenBank/DDBJ databases">
        <authorList>
            <person name="Corre E."/>
            <person name="Pelletier E."/>
            <person name="Niang G."/>
            <person name="Scheremetjew M."/>
            <person name="Finn R."/>
            <person name="Kale V."/>
            <person name="Holt S."/>
            <person name="Cochrane G."/>
            <person name="Meng A."/>
            <person name="Brown T."/>
            <person name="Cohen L."/>
        </authorList>
    </citation>
    <scope>NUCLEOTIDE SEQUENCE</scope>
    <source>
        <strain evidence="2">CCMP1374</strain>
    </source>
</reference>
<dbReference type="InterPro" id="IPR013216">
    <property type="entry name" value="Methyltransf_11"/>
</dbReference>
<gene>
    <name evidence="2" type="ORF">PANT1444_LOCUS148</name>
</gene>
<dbReference type="PANTHER" id="PTHR43036">
    <property type="entry name" value="OSJNBB0011N17.9 PROTEIN"/>
    <property type="match status" value="1"/>
</dbReference>
<dbReference type="CDD" id="cd02440">
    <property type="entry name" value="AdoMet_MTases"/>
    <property type="match status" value="1"/>
</dbReference>